<accession>A0A1W1H554</accession>
<keyword evidence="2" id="KW-1185">Reference proteome</keyword>
<dbReference type="EMBL" id="FWEV01000007">
    <property type="protein sequence ID" value="SLM27609.1"/>
    <property type="molecule type" value="Genomic_DNA"/>
</dbReference>
<sequence length="62" mass="6919">MKVVTFSVKRKVESFEIINTTALSVRVAEEYSSLSFLTIKQGISYITFGLCPIGQSGFNILR</sequence>
<gene>
    <name evidence="1" type="ORF">MTBBW1_1040066</name>
</gene>
<organism evidence="1 2">
    <name type="scientific">Desulfamplus magnetovallimortis</name>
    <dbReference type="NCBI Taxonomy" id="1246637"/>
    <lineage>
        <taxon>Bacteria</taxon>
        <taxon>Pseudomonadati</taxon>
        <taxon>Thermodesulfobacteriota</taxon>
        <taxon>Desulfobacteria</taxon>
        <taxon>Desulfobacterales</taxon>
        <taxon>Desulfobacteraceae</taxon>
        <taxon>Desulfamplus</taxon>
    </lineage>
</organism>
<dbReference type="Proteomes" id="UP000191931">
    <property type="component" value="Unassembled WGS sequence"/>
</dbReference>
<evidence type="ECO:0000313" key="1">
    <source>
        <dbReference type="EMBL" id="SLM27609.1"/>
    </source>
</evidence>
<protein>
    <submittedName>
        <fullName evidence="1">Uncharacterized protein</fullName>
    </submittedName>
</protein>
<reference evidence="1 2" key="1">
    <citation type="submission" date="2017-03" db="EMBL/GenBank/DDBJ databases">
        <authorList>
            <person name="Afonso C.L."/>
            <person name="Miller P.J."/>
            <person name="Scott M.A."/>
            <person name="Spackman E."/>
            <person name="Goraichik I."/>
            <person name="Dimitrov K.M."/>
            <person name="Suarez D.L."/>
            <person name="Swayne D.E."/>
        </authorList>
    </citation>
    <scope>NUCLEOTIDE SEQUENCE [LARGE SCALE GENOMIC DNA]</scope>
    <source>
        <strain evidence="1">PRJEB14757</strain>
    </source>
</reference>
<dbReference type="AlphaFoldDB" id="A0A1W1H554"/>
<name>A0A1W1H554_9BACT</name>
<evidence type="ECO:0000313" key="2">
    <source>
        <dbReference type="Proteomes" id="UP000191931"/>
    </source>
</evidence>
<proteinExistence type="predicted"/>